<sequence length="296" mass="31829">MGRSVYLLVNRDKPQVREVIDDVRALIEKHGTIVHEAHTRGEDITDTHGADLFVVLGGDGTILGQTRRTESLHLPIVGVNFGRLGFLAEFNHEAFERHAERIIGGGPLTIEDRLMLSVEVYTNGDRVFEGESLNDAVITAGPPFRMIEIGVTIDGEGGPTLKGDGVIVSTPTGSTAYNVSAGGPIVAPGLDAMTITPIAAHSLAFRPIVVDANTTIDLQIVHANAVENCDPGTPGCMGTTLVLDGQEMHPLSGGERVRIRESTRELKLVQNPEMGYWKTLIQKLHWAVPPSRPDGA</sequence>
<dbReference type="EMBL" id="CAJNJA010015175">
    <property type="protein sequence ID" value="CAE7357398.1"/>
    <property type="molecule type" value="Genomic_DNA"/>
</dbReference>
<reference evidence="6" key="1">
    <citation type="submission" date="2021-02" db="EMBL/GenBank/DDBJ databases">
        <authorList>
            <person name="Dougan E. K."/>
            <person name="Rhodes N."/>
            <person name="Thang M."/>
            <person name="Chan C."/>
        </authorList>
    </citation>
    <scope>NUCLEOTIDE SEQUENCE</scope>
</reference>
<evidence type="ECO:0000256" key="1">
    <source>
        <dbReference type="ARBA" id="ARBA00010995"/>
    </source>
</evidence>
<comment type="caution">
    <text evidence="6">The sequence shown here is derived from an EMBL/GenBank/DDBJ whole genome shotgun (WGS) entry which is preliminary data.</text>
</comment>
<dbReference type="InterPro" id="IPR017438">
    <property type="entry name" value="ATP-NAD_kinase_N"/>
</dbReference>
<dbReference type="GO" id="GO:0019674">
    <property type="term" value="P:NAD+ metabolic process"/>
    <property type="evidence" value="ECO:0007669"/>
    <property type="project" value="InterPro"/>
</dbReference>
<dbReference type="Proteomes" id="UP000601435">
    <property type="component" value="Unassembled WGS sequence"/>
</dbReference>
<keyword evidence="7" id="KW-1185">Reference proteome</keyword>
<keyword evidence="5" id="KW-0520">NAD</keyword>
<dbReference type="AlphaFoldDB" id="A0A812Q5G7"/>
<dbReference type="InterPro" id="IPR017437">
    <property type="entry name" value="ATP-NAD_kinase_PpnK-typ_C"/>
</dbReference>
<accession>A0A812Q5G7</accession>
<dbReference type="Gene3D" id="3.40.50.10330">
    <property type="entry name" value="Probable inorganic polyphosphate/atp-NAD kinase, domain 1"/>
    <property type="match status" value="1"/>
</dbReference>
<dbReference type="GO" id="GO:0003951">
    <property type="term" value="F:NAD+ kinase activity"/>
    <property type="evidence" value="ECO:0007669"/>
    <property type="project" value="InterPro"/>
</dbReference>
<keyword evidence="2" id="KW-0808">Transferase</keyword>
<evidence type="ECO:0000313" key="6">
    <source>
        <dbReference type="EMBL" id="CAE7357398.1"/>
    </source>
</evidence>
<dbReference type="PANTHER" id="PTHR20275:SF0">
    <property type="entry name" value="NAD KINASE"/>
    <property type="match status" value="1"/>
</dbReference>
<dbReference type="Pfam" id="PF01513">
    <property type="entry name" value="NAD_kinase"/>
    <property type="match status" value="1"/>
</dbReference>
<name>A0A812Q5G7_9DINO</name>
<dbReference type="GO" id="GO:0006741">
    <property type="term" value="P:NADP+ biosynthetic process"/>
    <property type="evidence" value="ECO:0007669"/>
    <property type="project" value="InterPro"/>
</dbReference>
<dbReference type="OrthoDB" id="24581at2759"/>
<dbReference type="SUPFAM" id="SSF111331">
    <property type="entry name" value="NAD kinase/diacylglycerol kinase-like"/>
    <property type="match status" value="1"/>
</dbReference>
<dbReference type="InterPro" id="IPR016064">
    <property type="entry name" value="NAD/diacylglycerol_kinase_sf"/>
</dbReference>
<evidence type="ECO:0000256" key="4">
    <source>
        <dbReference type="ARBA" id="ARBA00022857"/>
    </source>
</evidence>
<evidence type="ECO:0000256" key="3">
    <source>
        <dbReference type="ARBA" id="ARBA00022777"/>
    </source>
</evidence>
<dbReference type="HAMAP" id="MF_00361">
    <property type="entry name" value="NAD_kinase"/>
    <property type="match status" value="1"/>
</dbReference>
<dbReference type="InterPro" id="IPR002504">
    <property type="entry name" value="NADK"/>
</dbReference>
<dbReference type="Gene3D" id="2.60.200.30">
    <property type="entry name" value="Probable inorganic polyphosphate/atp-NAD kinase, domain 2"/>
    <property type="match status" value="1"/>
</dbReference>
<comment type="similarity">
    <text evidence="1">Belongs to the NAD kinase family.</text>
</comment>
<evidence type="ECO:0000256" key="5">
    <source>
        <dbReference type="ARBA" id="ARBA00023027"/>
    </source>
</evidence>
<dbReference type="Pfam" id="PF20143">
    <property type="entry name" value="NAD_kinase_C"/>
    <property type="match status" value="1"/>
</dbReference>
<proteinExistence type="inferred from homology"/>
<evidence type="ECO:0000313" key="7">
    <source>
        <dbReference type="Proteomes" id="UP000601435"/>
    </source>
</evidence>
<organism evidence="6 7">
    <name type="scientific">Symbiodinium necroappetens</name>
    <dbReference type="NCBI Taxonomy" id="1628268"/>
    <lineage>
        <taxon>Eukaryota</taxon>
        <taxon>Sar</taxon>
        <taxon>Alveolata</taxon>
        <taxon>Dinophyceae</taxon>
        <taxon>Suessiales</taxon>
        <taxon>Symbiodiniaceae</taxon>
        <taxon>Symbiodinium</taxon>
    </lineage>
</organism>
<protein>
    <submittedName>
        <fullName evidence="6">NadK protein</fullName>
    </submittedName>
</protein>
<evidence type="ECO:0000256" key="2">
    <source>
        <dbReference type="ARBA" id="ARBA00022679"/>
    </source>
</evidence>
<dbReference type="PANTHER" id="PTHR20275">
    <property type="entry name" value="NAD KINASE"/>
    <property type="match status" value="1"/>
</dbReference>
<keyword evidence="4" id="KW-0521">NADP</keyword>
<keyword evidence="3" id="KW-0418">Kinase</keyword>
<gene>
    <name evidence="6" type="primary">nadK</name>
    <name evidence="6" type="ORF">SNEC2469_LOCUS9371</name>
</gene>